<gene>
    <name evidence="1" type="ORF">QR680_003418</name>
</gene>
<organism evidence="1 2">
    <name type="scientific">Steinernema hermaphroditum</name>
    <dbReference type="NCBI Taxonomy" id="289476"/>
    <lineage>
        <taxon>Eukaryota</taxon>
        <taxon>Metazoa</taxon>
        <taxon>Ecdysozoa</taxon>
        <taxon>Nematoda</taxon>
        <taxon>Chromadorea</taxon>
        <taxon>Rhabditida</taxon>
        <taxon>Tylenchina</taxon>
        <taxon>Panagrolaimomorpha</taxon>
        <taxon>Strongyloidoidea</taxon>
        <taxon>Steinernematidae</taxon>
        <taxon>Steinernema</taxon>
    </lineage>
</organism>
<sequence>MELTEMASCSSDAPLEFETNVVIIGNGPAGLSLSAFLSGWTPFYNENKAHPNARLHARLCKNLEESLLDQDLSWFEDEFGDSYNQAVRPYSALYDSLARPEADMGINHPRALRMNYKPENAVDHIVLGQGPIGGSWNDYDDEMVSVSFGSWMDLPGLSIFEWLGGEPMCARLPAIVIRTYMQAYADATHVADRVRCFHTVTNLSKFVDEATGLHYWHVFGYNEEGQLFMIKCEKVVLACGKNRCKTLKVDGEADEENVVYEVTQLKKFLDRNPCLPLSVRKEIDDFDTFATPTVPYLLEPECDRRVVVVGDGISAADAVLHCLNNDVPVLHVMRRSERQLRSVMLARLSTSVYPEYTRVFRLMTGKVTDPFYERINCGEVMSIKMPSVAVVRSPQGIEAIPFHVLAACIGRESNLPFHKDIDEFINYQSVNDRSLYAVGSLAGDHFVRYLVGGCLQVAQSILHSSV</sequence>
<dbReference type="InterPro" id="IPR029731">
    <property type="entry name" value="OSGIN1/2"/>
</dbReference>
<dbReference type="PANTHER" id="PTHR15192">
    <property type="entry name" value="PROTEIN CBG05349"/>
    <property type="match status" value="1"/>
</dbReference>
<protein>
    <recommendedName>
        <fullName evidence="3">FAD/NAD(P)-binding domain-containing protein</fullName>
    </recommendedName>
</protein>
<dbReference type="AlphaFoldDB" id="A0AA39H6W3"/>
<dbReference type="PANTHER" id="PTHR15192:SF8">
    <property type="entry name" value="FAD_NAD(P)-BINDING DOMAIN-CONTAINING PROTEIN"/>
    <property type="match status" value="1"/>
</dbReference>
<dbReference type="SUPFAM" id="SSF51905">
    <property type="entry name" value="FAD/NAD(P)-binding domain"/>
    <property type="match status" value="1"/>
</dbReference>
<reference evidence="1" key="1">
    <citation type="submission" date="2023-06" db="EMBL/GenBank/DDBJ databases">
        <title>Genomic analysis of the entomopathogenic nematode Steinernema hermaphroditum.</title>
        <authorList>
            <person name="Schwarz E.M."/>
            <person name="Heppert J.K."/>
            <person name="Baniya A."/>
            <person name="Schwartz H.T."/>
            <person name="Tan C.-H."/>
            <person name="Antoshechkin I."/>
            <person name="Sternberg P.W."/>
            <person name="Goodrich-Blair H."/>
            <person name="Dillman A.R."/>
        </authorList>
    </citation>
    <scope>NUCLEOTIDE SEQUENCE</scope>
    <source>
        <strain evidence="1">PS9179</strain>
        <tissue evidence="1">Whole animal</tissue>
    </source>
</reference>
<name>A0AA39H6W3_9BILA</name>
<dbReference type="Proteomes" id="UP001175271">
    <property type="component" value="Unassembled WGS sequence"/>
</dbReference>
<dbReference type="Gene3D" id="3.50.50.60">
    <property type="entry name" value="FAD/NAD(P)-binding domain"/>
    <property type="match status" value="1"/>
</dbReference>
<proteinExistence type="predicted"/>
<dbReference type="EMBL" id="JAUCMV010000005">
    <property type="protein sequence ID" value="KAK0400245.1"/>
    <property type="molecule type" value="Genomic_DNA"/>
</dbReference>
<evidence type="ECO:0008006" key="3">
    <source>
        <dbReference type="Google" id="ProtNLM"/>
    </source>
</evidence>
<dbReference type="InterPro" id="IPR036188">
    <property type="entry name" value="FAD/NAD-bd_sf"/>
</dbReference>
<evidence type="ECO:0000313" key="2">
    <source>
        <dbReference type="Proteomes" id="UP001175271"/>
    </source>
</evidence>
<evidence type="ECO:0000313" key="1">
    <source>
        <dbReference type="EMBL" id="KAK0400245.1"/>
    </source>
</evidence>
<accession>A0AA39H6W3</accession>
<comment type="caution">
    <text evidence="1">The sequence shown here is derived from an EMBL/GenBank/DDBJ whole genome shotgun (WGS) entry which is preliminary data.</text>
</comment>
<keyword evidence="2" id="KW-1185">Reference proteome</keyword>